<keyword evidence="4" id="KW-1185">Reference proteome</keyword>
<keyword evidence="1" id="KW-0227">DNA damage</keyword>
<evidence type="ECO:0000313" key="3">
    <source>
        <dbReference type="EMBL" id="GAA4472634.1"/>
    </source>
</evidence>
<dbReference type="PANTHER" id="PTHR35369:SF3">
    <property type="entry name" value="TRANSLESION DNA SYNTHESIS-ASSOCIATED PROTEIN IMUA"/>
    <property type="match status" value="1"/>
</dbReference>
<sequence>MEPYVRSVAKRPASLALHSHLAVGRSAASPVSTESTVNVTPQASDRQASDSQTSDSQTSDRQAVLQKLRLQANCLDVSPASESNSAAGIAGRGQIFSTGSSALDQTLLRGGLRQDAISEWIADAEGCGAAALSMIVAANALRAHDQQAGDSSSPIVIIDSRQTFYPPAAIALGIPAARMILVQPRCAADAVWAIDQSLRCEAVAAVWATIDTRLDDRDARRFQLAAEQGRTPGFFVRPLRERGKPSFAEVRLHVKKGTGRSWQDPEILNHSTPLQVTLDRARGGPLGKSVWIQIDDQTRLIEVTAPHEVAVPQETRHETAAVHLASQLAHPKRAASRSRQHRAG</sequence>
<feature type="compositionally biased region" description="Polar residues" evidence="2">
    <location>
        <begin position="29"/>
        <end position="41"/>
    </location>
</feature>
<reference evidence="4" key="1">
    <citation type="journal article" date="2019" name="Int. J. Syst. Evol. Microbiol.">
        <title>The Global Catalogue of Microorganisms (GCM) 10K type strain sequencing project: providing services to taxonomists for standard genome sequencing and annotation.</title>
        <authorList>
            <consortium name="The Broad Institute Genomics Platform"/>
            <consortium name="The Broad Institute Genome Sequencing Center for Infectious Disease"/>
            <person name="Wu L."/>
            <person name="Ma J."/>
        </authorList>
    </citation>
    <scope>NUCLEOTIDE SEQUENCE [LARGE SCALE GENOMIC DNA]</scope>
    <source>
        <strain evidence="4">JCM 17759</strain>
    </source>
</reference>
<dbReference type="InterPro" id="IPR027417">
    <property type="entry name" value="P-loop_NTPase"/>
</dbReference>
<evidence type="ECO:0008006" key="5">
    <source>
        <dbReference type="Google" id="ProtNLM"/>
    </source>
</evidence>
<feature type="region of interest" description="Disordered" evidence="2">
    <location>
        <begin position="25"/>
        <end position="62"/>
    </location>
</feature>
<organism evidence="3 4">
    <name type="scientific">Novipirellula rosea</name>
    <dbReference type="NCBI Taxonomy" id="1031540"/>
    <lineage>
        <taxon>Bacteria</taxon>
        <taxon>Pseudomonadati</taxon>
        <taxon>Planctomycetota</taxon>
        <taxon>Planctomycetia</taxon>
        <taxon>Pirellulales</taxon>
        <taxon>Pirellulaceae</taxon>
        <taxon>Novipirellula</taxon>
    </lineage>
</organism>
<evidence type="ECO:0000256" key="2">
    <source>
        <dbReference type="SAM" id="MobiDB-lite"/>
    </source>
</evidence>
<dbReference type="PANTHER" id="PTHR35369">
    <property type="entry name" value="BLR3025 PROTEIN-RELATED"/>
    <property type="match status" value="1"/>
</dbReference>
<protein>
    <recommendedName>
        <fullName evidence="5">SOS cell division inhibitor</fullName>
    </recommendedName>
</protein>
<feature type="compositionally biased region" description="Low complexity" evidence="2">
    <location>
        <begin position="42"/>
        <end position="62"/>
    </location>
</feature>
<comment type="caution">
    <text evidence="3">The sequence shown here is derived from an EMBL/GenBank/DDBJ whole genome shotgun (WGS) entry which is preliminary data.</text>
</comment>
<dbReference type="EMBL" id="BAABGA010000120">
    <property type="protein sequence ID" value="GAA4472634.1"/>
    <property type="molecule type" value="Genomic_DNA"/>
</dbReference>
<accession>A0ABP8NST9</accession>
<dbReference type="Proteomes" id="UP001500840">
    <property type="component" value="Unassembled WGS sequence"/>
</dbReference>
<dbReference type="SUPFAM" id="SSF52540">
    <property type="entry name" value="P-loop containing nucleoside triphosphate hydrolases"/>
    <property type="match status" value="1"/>
</dbReference>
<dbReference type="Gene3D" id="3.40.50.300">
    <property type="entry name" value="P-loop containing nucleotide triphosphate hydrolases"/>
    <property type="match status" value="1"/>
</dbReference>
<evidence type="ECO:0000256" key="1">
    <source>
        <dbReference type="ARBA" id="ARBA00022763"/>
    </source>
</evidence>
<name>A0ABP8NST9_9BACT</name>
<gene>
    <name evidence="3" type="ORF">GCM10023156_69470</name>
</gene>
<evidence type="ECO:0000313" key="4">
    <source>
        <dbReference type="Proteomes" id="UP001500840"/>
    </source>
</evidence>
<proteinExistence type="predicted"/>
<dbReference type="InterPro" id="IPR050356">
    <property type="entry name" value="SulA_CellDiv_inhibitor"/>
</dbReference>